<evidence type="ECO:0000256" key="6">
    <source>
        <dbReference type="ARBA" id="ARBA00049183"/>
    </source>
</evidence>
<comment type="function">
    <text evidence="8">Involved in lipopolysaccharide (LPS) biosynthesis. Catalyzes the transfer of 3-deoxy-D-manno-octulosonate (Kdo) residue(s) from CMP-Kdo to lipid IV(A), the tetraacyldisaccharide-1,4'-bisphosphate precursor of lipid A.</text>
</comment>
<dbReference type="InterPro" id="IPR007507">
    <property type="entry name" value="Glycos_transf_N"/>
</dbReference>
<feature type="active site" description="Proton acceptor" evidence="7">
    <location>
        <position position="60"/>
    </location>
</feature>
<keyword evidence="4 8" id="KW-0808">Transferase</keyword>
<dbReference type="GO" id="GO:0009245">
    <property type="term" value="P:lipid A biosynthetic process"/>
    <property type="evidence" value="ECO:0007669"/>
    <property type="project" value="TreeGrafter"/>
</dbReference>
<comment type="similarity">
    <text evidence="8">Belongs to the glycosyltransferase group 1 family.</text>
</comment>
<dbReference type="AlphaFoldDB" id="A0A9X3F4Y4"/>
<comment type="caution">
    <text evidence="10">The sequence shown here is derived from an EMBL/GenBank/DDBJ whole genome shotgun (WGS) entry which is preliminary data.</text>
</comment>
<dbReference type="EC" id="2.4.99.12" evidence="2 8"/>
<dbReference type="GO" id="GO:0043842">
    <property type="term" value="F:Kdo transferase activity"/>
    <property type="evidence" value="ECO:0007669"/>
    <property type="project" value="UniProtKB-EC"/>
</dbReference>
<evidence type="ECO:0000256" key="2">
    <source>
        <dbReference type="ARBA" id="ARBA00012621"/>
    </source>
</evidence>
<comment type="catalytic activity">
    <reaction evidence="6 8">
        <text>lipid IVA (E. coli) + CMP-3-deoxy-beta-D-manno-octulosonate = alpha-Kdo-(2-&gt;6)-lipid IVA (E. coli) + CMP + H(+)</text>
        <dbReference type="Rhea" id="RHEA:28066"/>
        <dbReference type="ChEBI" id="CHEBI:15378"/>
        <dbReference type="ChEBI" id="CHEBI:58603"/>
        <dbReference type="ChEBI" id="CHEBI:60364"/>
        <dbReference type="ChEBI" id="CHEBI:60377"/>
        <dbReference type="ChEBI" id="CHEBI:85987"/>
        <dbReference type="EC" id="2.4.99.12"/>
    </reaction>
</comment>
<dbReference type="Gene3D" id="3.40.50.2000">
    <property type="entry name" value="Glycogen Phosphorylase B"/>
    <property type="match status" value="1"/>
</dbReference>
<keyword evidence="11" id="KW-1185">Reference proteome</keyword>
<dbReference type="GO" id="GO:0009244">
    <property type="term" value="P:lipopolysaccharide core region biosynthetic process"/>
    <property type="evidence" value="ECO:0007669"/>
    <property type="project" value="UniProtKB-UniRule"/>
</dbReference>
<keyword evidence="8" id="KW-0448">Lipopolysaccharide biosynthesis</keyword>
<reference evidence="10" key="1">
    <citation type="submission" date="2022-11" db="EMBL/GenBank/DDBJ databases">
        <title>Marilongibacter aestuarii gen. nov., sp. nov., isolated from tidal flat sediment.</title>
        <authorList>
            <person name="Jiayan W."/>
        </authorList>
    </citation>
    <scope>NUCLEOTIDE SEQUENCE</scope>
    <source>
        <strain evidence="10">Z1-6</strain>
    </source>
</reference>
<evidence type="ECO:0000256" key="8">
    <source>
        <dbReference type="RuleBase" id="RU365103"/>
    </source>
</evidence>
<dbReference type="Gene3D" id="3.40.50.11720">
    <property type="entry name" value="3-Deoxy-D-manno-octulosonic-acid transferase, N-terminal domain"/>
    <property type="match status" value="1"/>
</dbReference>
<dbReference type="PANTHER" id="PTHR42755:SF1">
    <property type="entry name" value="3-DEOXY-D-MANNO-OCTULOSONIC ACID TRANSFERASE, MITOCHONDRIAL-RELATED"/>
    <property type="match status" value="1"/>
</dbReference>
<dbReference type="Pfam" id="PF04413">
    <property type="entry name" value="Glycos_transf_N"/>
    <property type="match status" value="1"/>
</dbReference>
<dbReference type="PANTHER" id="PTHR42755">
    <property type="entry name" value="3-DEOXY-MANNO-OCTULOSONATE CYTIDYLYLTRANSFERASE"/>
    <property type="match status" value="1"/>
</dbReference>
<dbReference type="Proteomes" id="UP001145087">
    <property type="component" value="Unassembled WGS sequence"/>
</dbReference>
<name>A0A9X3F4Y4_9BACT</name>
<proteinExistence type="inferred from homology"/>
<feature type="domain" description="3-deoxy-D-manno-octulosonic-acid transferase N-terminal" evidence="9">
    <location>
        <begin position="36"/>
        <end position="208"/>
    </location>
</feature>
<comment type="pathway">
    <text evidence="1 8">Bacterial outer membrane biogenesis; LPS core biosynthesis.</text>
</comment>
<evidence type="ECO:0000256" key="7">
    <source>
        <dbReference type="PIRSR" id="PIRSR639901-1"/>
    </source>
</evidence>
<evidence type="ECO:0000259" key="9">
    <source>
        <dbReference type="Pfam" id="PF04413"/>
    </source>
</evidence>
<organism evidence="10 11">
    <name type="scientific">Draconibacterium aestuarii</name>
    <dbReference type="NCBI Taxonomy" id="2998507"/>
    <lineage>
        <taxon>Bacteria</taxon>
        <taxon>Pseudomonadati</taxon>
        <taxon>Bacteroidota</taxon>
        <taxon>Bacteroidia</taxon>
        <taxon>Marinilabiliales</taxon>
        <taxon>Prolixibacteraceae</taxon>
        <taxon>Draconibacterium</taxon>
    </lineage>
</organism>
<gene>
    <name evidence="10" type="ORF">OU798_09965</name>
</gene>
<keyword evidence="8" id="KW-1003">Cell membrane</keyword>
<dbReference type="InterPro" id="IPR039901">
    <property type="entry name" value="Kdotransferase"/>
</dbReference>
<dbReference type="EMBL" id="JAPOHD010000020">
    <property type="protein sequence ID" value="MCY1720669.1"/>
    <property type="molecule type" value="Genomic_DNA"/>
</dbReference>
<evidence type="ECO:0000256" key="5">
    <source>
        <dbReference type="ARBA" id="ARBA00031445"/>
    </source>
</evidence>
<accession>A0A9X3F4Y4</accession>
<dbReference type="GO" id="GO:0005886">
    <property type="term" value="C:plasma membrane"/>
    <property type="evidence" value="ECO:0007669"/>
    <property type="project" value="UniProtKB-SubCell"/>
</dbReference>
<evidence type="ECO:0000313" key="10">
    <source>
        <dbReference type="EMBL" id="MCY1720669.1"/>
    </source>
</evidence>
<protein>
    <recommendedName>
        <fullName evidence="3 8">3-deoxy-D-manno-octulosonic acid transferase</fullName>
        <shortName evidence="8">Kdo transferase</shortName>
        <ecNumber evidence="2 8">2.4.99.12</ecNumber>
    </recommendedName>
    <alternativeName>
        <fullName evidence="5 8">Lipid IV(A) 3-deoxy-D-manno-octulosonic acid transferase</fullName>
    </alternativeName>
</protein>
<dbReference type="SUPFAM" id="SSF53756">
    <property type="entry name" value="UDP-Glycosyltransferase/glycogen phosphorylase"/>
    <property type="match status" value="1"/>
</dbReference>
<comment type="subcellular location">
    <subcellularLocation>
        <location evidence="8">Cell membrane</location>
    </subcellularLocation>
</comment>
<dbReference type="InterPro" id="IPR038107">
    <property type="entry name" value="Glycos_transf_N_sf"/>
</dbReference>
<dbReference type="RefSeq" id="WP_343333002.1">
    <property type="nucleotide sequence ID" value="NZ_JAPOHD010000020.1"/>
</dbReference>
<evidence type="ECO:0000256" key="4">
    <source>
        <dbReference type="ARBA" id="ARBA00022679"/>
    </source>
</evidence>
<sequence length="414" mass="47465">MVLLYNLGIFLYSCAIRIAALFNEKAKLMIAGRKNWQAQLQLKIDSNARYLWFHCASLGEFEQGRPVIEETKNQFPGYKIILTFFSPSGYEIRKNYEGADVVCYLPMDTKQHARTFLNIVKPEKVFFVKYEFWYNFITELKSRQIPLYIISAIFRENQQFFKNTPWGKWYRKILFSFEHFFIQNEKSGELLSSIGIKNFTISGDTRFDRVASIASGAKKFDIVDKFKGNSTVVIAGSTWKPDEELLIEFINNLNDTNSVKFIIAPHEVSASNINRIHQMLKKPAISFSKIQNADIQNYQVLIIDSIGILSSLYQYGNLAYIGGGFGVGIHNILEAATFALPILFGPNYKRFKEAVELTEKKGAFPIKNYNELKDALNLLLNDKNKIKKASETSKIYVEKNVGSTKLITKKVFNT</sequence>
<evidence type="ECO:0000313" key="11">
    <source>
        <dbReference type="Proteomes" id="UP001145087"/>
    </source>
</evidence>
<evidence type="ECO:0000256" key="3">
    <source>
        <dbReference type="ARBA" id="ARBA00019077"/>
    </source>
</evidence>
<evidence type="ECO:0000256" key="1">
    <source>
        <dbReference type="ARBA" id="ARBA00004713"/>
    </source>
</evidence>
<keyword evidence="8" id="KW-0472">Membrane</keyword>